<keyword evidence="7 8" id="KW-0119">Carbohydrate metabolism</keyword>
<proteinExistence type="inferred from homology"/>
<dbReference type="Gene3D" id="2.70.98.10">
    <property type="match status" value="1"/>
</dbReference>
<comment type="similarity">
    <text evidence="3 8">Belongs to the aldose epimerase family.</text>
</comment>
<dbReference type="InterPro" id="IPR015443">
    <property type="entry name" value="Aldose_1-epimerase"/>
</dbReference>
<dbReference type="GO" id="GO:0004034">
    <property type="term" value="F:aldose 1-epimerase activity"/>
    <property type="evidence" value="ECO:0007669"/>
    <property type="project" value="UniProtKB-EC"/>
</dbReference>
<evidence type="ECO:0000256" key="11">
    <source>
        <dbReference type="PIRSR" id="PIRSR005096-3"/>
    </source>
</evidence>
<dbReference type="PIRSF" id="PIRSF005096">
    <property type="entry name" value="GALM"/>
    <property type="match status" value="1"/>
</dbReference>
<organism evidence="12 13">
    <name type="scientific">Candidatus Scatousia excrementigallinarum</name>
    <dbReference type="NCBI Taxonomy" id="2840935"/>
    <lineage>
        <taxon>Bacteria</taxon>
        <taxon>Candidatus Scatousia</taxon>
    </lineage>
</organism>
<name>A0A9D1EY08_9BACT</name>
<reference evidence="12" key="2">
    <citation type="journal article" date="2021" name="PeerJ">
        <title>Extensive microbial diversity within the chicken gut microbiome revealed by metagenomics and culture.</title>
        <authorList>
            <person name="Gilroy R."/>
            <person name="Ravi A."/>
            <person name="Getino M."/>
            <person name="Pursley I."/>
            <person name="Horton D.L."/>
            <person name="Alikhan N.F."/>
            <person name="Baker D."/>
            <person name="Gharbi K."/>
            <person name="Hall N."/>
            <person name="Watson M."/>
            <person name="Adriaenssens E.M."/>
            <person name="Foster-Nyarko E."/>
            <person name="Jarju S."/>
            <person name="Secka A."/>
            <person name="Antonio M."/>
            <person name="Oren A."/>
            <person name="Chaudhuri R.R."/>
            <person name="La Ragione R."/>
            <person name="Hildebrand F."/>
            <person name="Pallen M.J."/>
        </authorList>
    </citation>
    <scope>NUCLEOTIDE SEQUENCE</scope>
    <source>
        <strain evidence="12">6276</strain>
    </source>
</reference>
<dbReference type="InterPro" id="IPR014718">
    <property type="entry name" value="GH-type_carb-bd"/>
</dbReference>
<dbReference type="GO" id="GO:0006006">
    <property type="term" value="P:glucose metabolic process"/>
    <property type="evidence" value="ECO:0007669"/>
    <property type="project" value="TreeGrafter"/>
</dbReference>
<sequence>MPIDFHSQVMFTIPRPAVYTSVQRPSANTQIQSDSFIKNVNQKAVKDFEGMTIEKKTFGKIKKTGEEATLYTITNKNGLSVDLSTFGAAITSIKVPDKDGKIKDVTQGYNSVTPYEESPVGHAGGTIGPCANKINNGKFRINDKEYKLECNKDNGKTHSHGGSEGFDTKNWKAEVLKDGIKFTYLKKDMEGGYPGNVTATVTYQLDNKNRLHIKYHAESDADTLVNMTNHTYFNLDGAENTEENSVLDHIVELSNSSRYTVNNEIAVPTGEIAQVKDTPFDFKKAKKIKDVINQKSKQLEIGSGFDQNYCIDDYDGKTIRKAARVKSEKTGITLNVSTNLPGFQFYTANHLGKKEQPAGKEGKRYERRSAFCIEPQFYPDAINTFAEKPILKKGETYDREIIYEFSTEK</sequence>
<dbReference type="PANTHER" id="PTHR10091:SF0">
    <property type="entry name" value="GALACTOSE MUTAROTASE"/>
    <property type="match status" value="1"/>
</dbReference>
<dbReference type="NCBIfam" id="NF008277">
    <property type="entry name" value="PRK11055.1"/>
    <property type="match status" value="1"/>
</dbReference>
<dbReference type="SUPFAM" id="SSF74650">
    <property type="entry name" value="Galactose mutarotase-like"/>
    <property type="match status" value="1"/>
</dbReference>
<evidence type="ECO:0000256" key="6">
    <source>
        <dbReference type="ARBA" id="ARBA00023235"/>
    </source>
</evidence>
<protein>
    <recommendedName>
        <fullName evidence="5 8">Aldose 1-epimerase</fullName>
        <ecNumber evidence="4 8">5.1.3.3</ecNumber>
    </recommendedName>
</protein>
<keyword evidence="6 8" id="KW-0413">Isomerase</keyword>
<accession>A0A9D1EY08</accession>
<evidence type="ECO:0000256" key="5">
    <source>
        <dbReference type="ARBA" id="ARBA00014165"/>
    </source>
</evidence>
<feature type="binding site" evidence="10">
    <location>
        <position position="306"/>
    </location>
    <ligand>
        <name>beta-D-galactose</name>
        <dbReference type="ChEBI" id="CHEBI:27667"/>
    </ligand>
</feature>
<dbReference type="InterPro" id="IPR008183">
    <property type="entry name" value="Aldose_1/G6P_1-epimerase"/>
</dbReference>
<dbReference type="PROSITE" id="PS00545">
    <property type="entry name" value="ALDOSE_1_EPIMERASE"/>
    <property type="match status" value="1"/>
</dbReference>
<evidence type="ECO:0000256" key="10">
    <source>
        <dbReference type="PIRSR" id="PIRSR005096-2"/>
    </source>
</evidence>
<comment type="catalytic activity">
    <reaction evidence="1 8">
        <text>alpha-D-glucose = beta-D-glucose</text>
        <dbReference type="Rhea" id="RHEA:10264"/>
        <dbReference type="ChEBI" id="CHEBI:15903"/>
        <dbReference type="ChEBI" id="CHEBI:17925"/>
        <dbReference type="EC" id="5.1.3.3"/>
    </reaction>
</comment>
<feature type="active site" description="Proton donor" evidence="9">
    <location>
        <position position="230"/>
    </location>
</feature>
<dbReference type="AlphaFoldDB" id="A0A9D1EY08"/>
<evidence type="ECO:0000313" key="12">
    <source>
        <dbReference type="EMBL" id="HIS35995.1"/>
    </source>
</evidence>
<feature type="binding site" evidence="11">
    <location>
        <begin position="230"/>
        <end position="232"/>
    </location>
    <ligand>
        <name>beta-D-galactose</name>
        <dbReference type="ChEBI" id="CHEBI:27667"/>
    </ligand>
</feature>
<dbReference type="EMBL" id="DVIU01000110">
    <property type="protein sequence ID" value="HIS35995.1"/>
    <property type="molecule type" value="Genomic_DNA"/>
</dbReference>
<gene>
    <name evidence="12" type="ORF">IAC10_05120</name>
</gene>
<reference evidence="12" key="1">
    <citation type="submission" date="2020-10" db="EMBL/GenBank/DDBJ databases">
        <authorList>
            <person name="Gilroy R."/>
        </authorList>
    </citation>
    <scope>NUCLEOTIDE SEQUENCE</scope>
    <source>
        <strain evidence="12">6276</strain>
    </source>
</reference>
<evidence type="ECO:0000256" key="3">
    <source>
        <dbReference type="ARBA" id="ARBA00006206"/>
    </source>
</evidence>
<evidence type="ECO:0000256" key="8">
    <source>
        <dbReference type="PIRNR" id="PIRNR005096"/>
    </source>
</evidence>
<evidence type="ECO:0000256" key="7">
    <source>
        <dbReference type="ARBA" id="ARBA00023277"/>
    </source>
</evidence>
<feature type="active site" description="Proton acceptor" evidence="9">
    <location>
        <position position="374"/>
    </location>
</feature>
<dbReference type="GO" id="GO:0030246">
    <property type="term" value="F:carbohydrate binding"/>
    <property type="evidence" value="ECO:0007669"/>
    <property type="project" value="InterPro"/>
</dbReference>
<dbReference type="Proteomes" id="UP000823928">
    <property type="component" value="Unassembled WGS sequence"/>
</dbReference>
<dbReference type="GO" id="GO:0033499">
    <property type="term" value="P:galactose catabolic process via UDP-galactose, Leloir pathway"/>
    <property type="evidence" value="ECO:0007669"/>
    <property type="project" value="TreeGrafter"/>
</dbReference>
<dbReference type="InterPro" id="IPR018052">
    <property type="entry name" value="Ald1_epimerase_CS"/>
</dbReference>
<dbReference type="Pfam" id="PF01263">
    <property type="entry name" value="Aldose_epim"/>
    <property type="match status" value="1"/>
</dbReference>
<evidence type="ECO:0000256" key="2">
    <source>
        <dbReference type="ARBA" id="ARBA00005028"/>
    </source>
</evidence>
<dbReference type="PANTHER" id="PTHR10091">
    <property type="entry name" value="ALDOSE-1-EPIMERASE"/>
    <property type="match status" value="1"/>
</dbReference>
<comment type="caution">
    <text evidence="12">The sequence shown here is derived from an EMBL/GenBank/DDBJ whole genome shotgun (WGS) entry which is preliminary data.</text>
</comment>
<dbReference type="EC" id="5.1.3.3" evidence="4 8"/>
<evidence type="ECO:0000256" key="1">
    <source>
        <dbReference type="ARBA" id="ARBA00001614"/>
    </source>
</evidence>
<dbReference type="InterPro" id="IPR011013">
    <property type="entry name" value="Gal_mutarotase_sf_dom"/>
</dbReference>
<evidence type="ECO:0000256" key="9">
    <source>
        <dbReference type="PIRSR" id="PIRSR005096-1"/>
    </source>
</evidence>
<dbReference type="InterPro" id="IPR047215">
    <property type="entry name" value="Galactose_mutarotase-like"/>
</dbReference>
<dbReference type="CDD" id="cd09019">
    <property type="entry name" value="galactose_mutarotase_like"/>
    <property type="match status" value="1"/>
</dbReference>
<evidence type="ECO:0000256" key="4">
    <source>
        <dbReference type="ARBA" id="ARBA00013185"/>
    </source>
</evidence>
<evidence type="ECO:0000313" key="13">
    <source>
        <dbReference type="Proteomes" id="UP000823928"/>
    </source>
</evidence>
<comment type="pathway">
    <text evidence="2 8">Carbohydrate metabolism; hexose metabolism.</text>
</comment>